<proteinExistence type="predicted"/>
<dbReference type="Proteomes" id="UP001420932">
    <property type="component" value="Unassembled WGS sequence"/>
</dbReference>
<evidence type="ECO:0000313" key="3">
    <source>
        <dbReference type="Proteomes" id="UP001420932"/>
    </source>
</evidence>
<dbReference type="EMBL" id="JBBNAF010000007">
    <property type="protein sequence ID" value="KAK9128067.1"/>
    <property type="molecule type" value="Genomic_DNA"/>
</dbReference>
<sequence>MTKGRRRGGRGRGRAGWQGEREEEEEGGEWVGEEGEGEDCGVVGAESRRGFLEAREAASEREAGRENEIGLNYSIRSYIGPTCRDIHVQISGANTKRYGGRTRRLDGILQMITSHDQRLQEILRLLRAQTITSPSTSAAPITQVRSAPTVHDPPAAPSVQAGLAVAEEAHVQA</sequence>
<evidence type="ECO:0000256" key="1">
    <source>
        <dbReference type="SAM" id="MobiDB-lite"/>
    </source>
</evidence>
<evidence type="ECO:0000313" key="2">
    <source>
        <dbReference type="EMBL" id="KAK9128067.1"/>
    </source>
</evidence>
<comment type="caution">
    <text evidence="2">The sequence shown here is derived from an EMBL/GenBank/DDBJ whole genome shotgun (WGS) entry which is preliminary data.</text>
</comment>
<name>A0AAP0J5J7_9MAGN</name>
<feature type="compositionally biased region" description="Acidic residues" evidence="1">
    <location>
        <begin position="21"/>
        <end position="39"/>
    </location>
</feature>
<protein>
    <submittedName>
        <fullName evidence="2">Uncharacterized protein</fullName>
    </submittedName>
</protein>
<accession>A0AAP0J5J7</accession>
<organism evidence="2 3">
    <name type="scientific">Stephania yunnanensis</name>
    <dbReference type="NCBI Taxonomy" id="152371"/>
    <lineage>
        <taxon>Eukaryota</taxon>
        <taxon>Viridiplantae</taxon>
        <taxon>Streptophyta</taxon>
        <taxon>Embryophyta</taxon>
        <taxon>Tracheophyta</taxon>
        <taxon>Spermatophyta</taxon>
        <taxon>Magnoliopsida</taxon>
        <taxon>Ranunculales</taxon>
        <taxon>Menispermaceae</taxon>
        <taxon>Menispermoideae</taxon>
        <taxon>Cissampelideae</taxon>
        <taxon>Stephania</taxon>
    </lineage>
</organism>
<keyword evidence="3" id="KW-1185">Reference proteome</keyword>
<dbReference type="AlphaFoldDB" id="A0AAP0J5J7"/>
<feature type="compositionally biased region" description="Basic residues" evidence="1">
    <location>
        <begin position="1"/>
        <end position="13"/>
    </location>
</feature>
<reference evidence="2 3" key="1">
    <citation type="submission" date="2024-01" db="EMBL/GenBank/DDBJ databases">
        <title>Genome assemblies of Stephania.</title>
        <authorList>
            <person name="Yang L."/>
        </authorList>
    </citation>
    <scope>NUCLEOTIDE SEQUENCE [LARGE SCALE GENOMIC DNA]</scope>
    <source>
        <strain evidence="2">YNDBR</strain>
        <tissue evidence="2">Leaf</tissue>
    </source>
</reference>
<feature type="region of interest" description="Disordered" evidence="1">
    <location>
        <begin position="1"/>
        <end position="40"/>
    </location>
</feature>
<gene>
    <name evidence="2" type="ORF">Syun_016864</name>
</gene>